<dbReference type="InterPro" id="IPR016667">
    <property type="entry name" value="Caps_polysacc_synth_CpsB/CapC"/>
</dbReference>
<name>A0A9D1XBA7_9FIRM</name>
<dbReference type="Pfam" id="PF19567">
    <property type="entry name" value="CpsB_CapC"/>
    <property type="match status" value="1"/>
</dbReference>
<dbReference type="PANTHER" id="PTHR39181:SF1">
    <property type="entry name" value="TYROSINE-PROTEIN PHOSPHATASE YWQE"/>
    <property type="match status" value="1"/>
</dbReference>
<sequence length="256" mass="29368">MIDLHAHILPGVDDGSPDLETSLMMAEAAARSGVTVIAATCHSNQEEFQNFESTELRQRFEELRQAIEREDIPVHIVRGMELWGVGDLRKKIQNGQLISLNDSRFYLVEVPFDAEPEAIRDQLTGILDLGKVPLLAHPERYYCIQDRPNWLFEWRVLGVLAQMNKGSIFGRFGPKTEKVAEILLDHQMVNCIASDAHGVEYRTMDMGPVREFLVRHYSGEYAELLLRRNPEQILRNRLPAAGPPPVPVRQEIRWFW</sequence>
<dbReference type="Proteomes" id="UP000886890">
    <property type="component" value="Unassembled WGS sequence"/>
</dbReference>
<keyword evidence="4" id="KW-0904">Protein phosphatase</keyword>
<dbReference type="PANTHER" id="PTHR39181">
    <property type="entry name" value="TYROSINE-PROTEIN PHOSPHATASE YWQE"/>
    <property type="match status" value="1"/>
</dbReference>
<keyword evidence="3" id="KW-0378">Hydrolase</keyword>
<evidence type="ECO:0000313" key="6">
    <source>
        <dbReference type="EMBL" id="HIX76373.1"/>
    </source>
</evidence>
<comment type="caution">
    <text evidence="6">The sequence shown here is derived from an EMBL/GenBank/DDBJ whole genome shotgun (WGS) entry which is preliminary data.</text>
</comment>
<protein>
    <recommendedName>
        <fullName evidence="2">protein-tyrosine-phosphatase</fullName>
        <ecNumber evidence="2">3.1.3.48</ecNumber>
    </recommendedName>
</protein>
<dbReference type="EC" id="3.1.3.48" evidence="2"/>
<evidence type="ECO:0000313" key="7">
    <source>
        <dbReference type="Proteomes" id="UP000886890"/>
    </source>
</evidence>
<accession>A0A9D1XBA7</accession>
<evidence type="ECO:0000256" key="2">
    <source>
        <dbReference type="ARBA" id="ARBA00013064"/>
    </source>
</evidence>
<reference evidence="6" key="1">
    <citation type="journal article" date="2021" name="PeerJ">
        <title>Extensive microbial diversity within the chicken gut microbiome revealed by metagenomics and culture.</title>
        <authorList>
            <person name="Gilroy R."/>
            <person name="Ravi A."/>
            <person name="Getino M."/>
            <person name="Pursley I."/>
            <person name="Horton D.L."/>
            <person name="Alikhan N.F."/>
            <person name="Baker D."/>
            <person name="Gharbi K."/>
            <person name="Hall N."/>
            <person name="Watson M."/>
            <person name="Adriaenssens E.M."/>
            <person name="Foster-Nyarko E."/>
            <person name="Jarju S."/>
            <person name="Secka A."/>
            <person name="Antonio M."/>
            <person name="Oren A."/>
            <person name="Chaudhuri R.R."/>
            <person name="La Ragione R."/>
            <person name="Hildebrand F."/>
            <person name="Pallen M.J."/>
        </authorList>
    </citation>
    <scope>NUCLEOTIDE SEQUENCE</scope>
    <source>
        <strain evidence="6">CHK183-1962</strain>
    </source>
</reference>
<evidence type="ECO:0000256" key="1">
    <source>
        <dbReference type="ARBA" id="ARBA00005750"/>
    </source>
</evidence>
<gene>
    <name evidence="6" type="ORF">H9734_02065</name>
</gene>
<dbReference type="GO" id="GO:0004725">
    <property type="term" value="F:protein tyrosine phosphatase activity"/>
    <property type="evidence" value="ECO:0007669"/>
    <property type="project" value="UniProtKB-EC"/>
</dbReference>
<comment type="similarity">
    <text evidence="1">Belongs to the metallo-dependent hydrolases superfamily. CpsB/CapC family.</text>
</comment>
<dbReference type="AlphaFoldDB" id="A0A9D1XBA7"/>
<dbReference type="EMBL" id="DXEK01000033">
    <property type="protein sequence ID" value="HIX76373.1"/>
    <property type="molecule type" value="Genomic_DNA"/>
</dbReference>
<organism evidence="6 7">
    <name type="scientific">Candidatus Fusicatenibacter merdavium</name>
    <dbReference type="NCBI Taxonomy" id="2838600"/>
    <lineage>
        <taxon>Bacteria</taxon>
        <taxon>Bacillati</taxon>
        <taxon>Bacillota</taxon>
        <taxon>Clostridia</taxon>
        <taxon>Lachnospirales</taxon>
        <taxon>Lachnospiraceae</taxon>
        <taxon>Fusicatenibacter</taxon>
    </lineage>
</organism>
<evidence type="ECO:0000256" key="4">
    <source>
        <dbReference type="ARBA" id="ARBA00022912"/>
    </source>
</evidence>
<comment type="catalytic activity">
    <reaction evidence="5">
        <text>O-phospho-L-tyrosyl-[protein] + H2O = L-tyrosyl-[protein] + phosphate</text>
        <dbReference type="Rhea" id="RHEA:10684"/>
        <dbReference type="Rhea" id="RHEA-COMP:10136"/>
        <dbReference type="Rhea" id="RHEA-COMP:20101"/>
        <dbReference type="ChEBI" id="CHEBI:15377"/>
        <dbReference type="ChEBI" id="CHEBI:43474"/>
        <dbReference type="ChEBI" id="CHEBI:46858"/>
        <dbReference type="ChEBI" id="CHEBI:61978"/>
        <dbReference type="EC" id="3.1.3.48"/>
    </reaction>
</comment>
<dbReference type="GO" id="GO:0030145">
    <property type="term" value="F:manganese ion binding"/>
    <property type="evidence" value="ECO:0007669"/>
    <property type="project" value="InterPro"/>
</dbReference>
<evidence type="ECO:0000256" key="3">
    <source>
        <dbReference type="ARBA" id="ARBA00022801"/>
    </source>
</evidence>
<dbReference type="InterPro" id="IPR016195">
    <property type="entry name" value="Pol/histidinol_Pase-like"/>
</dbReference>
<dbReference type="PIRSF" id="PIRSF016557">
    <property type="entry name" value="Caps_synth_CpsB"/>
    <property type="match status" value="1"/>
</dbReference>
<reference evidence="6" key="2">
    <citation type="submission" date="2021-04" db="EMBL/GenBank/DDBJ databases">
        <authorList>
            <person name="Gilroy R."/>
        </authorList>
    </citation>
    <scope>NUCLEOTIDE SEQUENCE</scope>
    <source>
        <strain evidence="6">CHK183-1962</strain>
    </source>
</reference>
<proteinExistence type="inferred from homology"/>
<dbReference type="SUPFAM" id="SSF89550">
    <property type="entry name" value="PHP domain-like"/>
    <property type="match status" value="1"/>
</dbReference>
<evidence type="ECO:0000256" key="5">
    <source>
        <dbReference type="ARBA" id="ARBA00051722"/>
    </source>
</evidence>
<dbReference type="Gene3D" id="3.20.20.140">
    <property type="entry name" value="Metal-dependent hydrolases"/>
    <property type="match status" value="1"/>
</dbReference>